<dbReference type="EMBL" id="CP001831">
    <property type="protein sequence ID" value="AEH82251.1"/>
    <property type="molecule type" value="Genomic_DNA"/>
</dbReference>
<accession>F7XFC6</accession>
<keyword evidence="2" id="KW-0614">Plasmid</keyword>
<dbReference type="Proteomes" id="UP000009045">
    <property type="component" value="Plasmid pSmeSM11c"/>
</dbReference>
<dbReference type="AlphaFoldDB" id="F7XFC6"/>
<protein>
    <submittedName>
        <fullName evidence="2">Transposase of insertion sequence ISRm10-1, orfA protein</fullName>
    </submittedName>
</protein>
<reference evidence="2 3" key="1">
    <citation type="journal article" date="2011" name="J. Biotechnol.">
        <title>The complete genome sequence of the dominant Sinorhizobium meliloti field isolate SM11 extends the S. meliloti pan-genome.</title>
        <authorList>
            <person name="Schneiker-Bekel S."/>
            <person name="Wibberg D."/>
            <person name="Bekel T."/>
            <person name="Blom J."/>
            <person name="Linke B."/>
            <person name="Neuweger H."/>
            <person name="Stiens M."/>
            <person name="Vorholter F.J."/>
            <person name="Weidner S."/>
            <person name="Goesmann A."/>
            <person name="Puhler A."/>
            <person name="Schluter A."/>
        </authorList>
    </citation>
    <scope>NUCLEOTIDE SEQUENCE [LARGE SCALE GENOMIC DNA]</scope>
    <source>
        <strain evidence="2 3">SM11</strain>
        <plasmid evidence="3">pSmeSM11c</plasmid>
    </source>
</reference>
<name>F7XFC6_SINMM</name>
<proteinExistence type="predicted"/>
<dbReference type="KEGG" id="smx:SM11_pC1178"/>
<geneLocation type="plasmid" evidence="2 3">
    <name>pSmeSM11c</name>
</geneLocation>
<organism evidence="2 3">
    <name type="scientific">Sinorhizobium meliloti (strain SM11)</name>
    <dbReference type="NCBI Taxonomy" id="707241"/>
    <lineage>
        <taxon>Bacteria</taxon>
        <taxon>Pseudomonadati</taxon>
        <taxon>Pseudomonadota</taxon>
        <taxon>Alphaproteobacteria</taxon>
        <taxon>Hyphomicrobiales</taxon>
        <taxon>Rhizobiaceae</taxon>
        <taxon>Sinorhizobium/Ensifer group</taxon>
        <taxon>Sinorhizobium</taxon>
    </lineage>
</organism>
<feature type="region of interest" description="Disordered" evidence="1">
    <location>
        <begin position="74"/>
        <end position="104"/>
    </location>
</feature>
<evidence type="ECO:0000313" key="2">
    <source>
        <dbReference type="EMBL" id="AEH82251.1"/>
    </source>
</evidence>
<gene>
    <name evidence="2" type="ordered locus">SM11_pC1178</name>
</gene>
<dbReference type="HOGENOM" id="CLU_2248326_0_0_5"/>
<evidence type="ECO:0000313" key="3">
    <source>
        <dbReference type="Proteomes" id="UP000009045"/>
    </source>
</evidence>
<evidence type="ECO:0000256" key="1">
    <source>
        <dbReference type="SAM" id="MobiDB-lite"/>
    </source>
</evidence>
<sequence length="104" mass="10904">MSARSAAARFGIGISTAIAWIASARQGQVSAAKQGRPGGSRLDDHEAFIIGMIEASKDITLNRWFCVWKRTDPSLSAAAPSTSGCASAASHSKKAHWSRSGQTS</sequence>